<evidence type="ECO:0000313" key="2">
    <source>
        <dbReference type="Proteomes" id="UP000436006"/>
    </source>
</evidence>
<sequence>MIRSTLSLLITCIGFYSCHTPDSDPVSISARQFLQPVERVSKMTVYYTSPLASTNYVGKDTVNGKIYSFIGADAYTFQYDAQSRLVSHALIQTSASDIGVYTHKNQYSYVYANGRMTETQTSDGGTQTYSFRLDSTQSRVLAYTKRIYTASGPIYASALLDTLRQYSADGILQRVVRGSNRQTITIDKKNIARIDEYSNRTGNLDNATAFVYDMDYYAPPAYFTFLGETSQNAVVKRTVNYGSQSQANAYVSTYQNTYDAQRRLVKQIEFSQYPGQGKPVVSTITTYSY</sequence>
<gene>
    <name evidence="1" type="ORF">GO755_15330</name>
</gene>
<dbReference type="RefSeq" id="WP_157586057.1">
    <property type="nucleotide sequence ID" value="NZ_WPIN01000005.1"/>
</dbReference>
<accession>A0A7K1SCY2</accession>
<dbReference type="AlphaFoldDB" id="A0A7K1SCY2"/>
<comment type="caution">
    <text evidence="1">The sequence shown here is derived from an EMBL/GenBank/DDBJ whole genome shotgun (WGS) entry which is preliminary data.</text>
</comment>
<name>A0A7K1SCY2_9BACT</name>
<evidence type="ECO:0000313" key="1">
    <source>
        <dbReference type="EMBL" id="MVM31416.1"/>
    </source>
</evidence>
<evidence type="ECO:0008006" key="3">
    <source>
        <dbReference type="Google" id="ProtNLM"/>
    </source>
</evidence>
<organism evidence="1 2">
    <name type="scientific">Spirosoma arboris</name>
    <dbReference type="NCBI Taxonomy" id="2682092"/>
    <lineage>
        <taxon>Bacteria</taxon>
        <taxon>Pseudomonadati</taxon>
        <taxon>Bacteroidota</taxon>
        <taxon>Cytophagia</taxon>
        <taxon>Cytophagales</taxon>
        <taxon>Cytophagaceae</taxon>
        <taxon>Spirosoma</taxon>
    </lineage>
</organism>
<protein>
    <recommendedName>
        <fullName evidence="3">DUF4595 domain-containing protein</fullName>
    </recommendedName>
</protein>
<proteinExistence type="predicted"/>
<dbReference type="Proteomes" id="UP000436006">
    <property type="component" value="Unassembled WGS sequence"/>
</dbReference>
<keyword evidence="2" id="KW-1185">Reference proteome</keyword>
<reference evidence="1 2" key="1">
    <citation type="submission" date="2019-12" db="EMBL/GenBank/DDBJ databases">
        <title>Spirosoma sp. HMF4905 genome sequencing and assembly.</title>
        <authorList>
            <person name="Kang H."/>
            <person name="Cha I."/>
            <person name="Kim H."/>
            <person name="Joh K."/>
        </authorList>
    </citation>
    <scope>NUCLEOTIDE SEQUENCE [LARGE SCALE GENOMIC DNA]</scope>
    <source>
        <strain evidence="1 2">HMF4905</strain>
    </source>
</reference>
<dbReference type="PROSITE" id="PS51257">
    <property type="entry name" value="PROKAR_LIPOPROTEIN"/>
    <property type="match status" value="1"/>
</dbReference>
<dbReference type="EMBL" id="WPIN01000005">
    <property type="protein sequence ID" value="MVM31416.1"/>
    <property type="molecule type" value="Genomic_DNA"/>
</dbReference>